<proteinExistence type="predicted"/>
<gene>
    <name evidence="3" type="ORF">H9624_13680</name>
</gene>
<keyword evidence="2" id="KW-0732">Signal</keyword>
<evidence type="ECO:0000256" key="1">
    <source>
        <dbReference type="SAM" id="Phobius"/>
    </source>
</evidence>
<name>A0ABR8Z4U8_9MICO</name>
<evidence type="ECO:0000313" key="3">
    <source>
        <dbReference type="EMBL" id="MBD8063370.1"/>
    </source>
</evidence>
<keyword evidence="4" id="KW-1185">Reference proteome</keyword>
<reference evidence="3 4" key="1">
    <citation type="submission" date="2020-08" db="EMBL/GenBank/DDBJ databases">
        <title>A Genomic Blueprint of the Chicken Gut Microbiome.</title>
        <authorList>
            <person name="Gilroy R."/>
            <person name="Ravi A."/>
            <person name="Getino M."/>
            <person name="Pursley I."/>
            <person name="Horton D.L."/>
            <person name="Alikhan N.-F."/>
            <person name="Baker D."/>
            <person name="Gharbi K."/>
            <person name="Hall N."/>
            <person name="Watson M."/>
            <person name="Adriaenssens E.M."/>
            <person name="Foster-Nyarko E."/>
            <person name="Jarju S."/>
            <person name="Secka A."/>
            <person name="Antonio M."/>
            <person name="Oren A."/>
            <person name="Chaudhuri R."/>
            <person name="La Ragione R.M."/>
            <person name="Hildebrand F."/>
            <person name="Pallen M.J."/>
        </authorList>
    </citation>
    <scope>NUCLEOTIDE SEQUENCE [LARGE SCALE GENOMIC DNA]</scope>
    <source>
        <strain evidence="3 4">Sa1BUA1</strain>
    </source>
</reference>
<dbReference type="EMBL" id="JACSPO010000010">
    <property type="protein sequence ID" value="MBD8063370.1"/>
    <property type="molecule type" value="Genomic_DNA"/>
</dbReference>
<accession>A0ABR8Z4U8</accession>
<evidence type="ECO:0000313" key="4">
    <source>
        <dbReference type="Proteomes" id="UP000661894"/>
    </source>
</evidence>
<sequence length="784" mass="81991">MNRTSAGGPVGAPARALAALVTGLLVVLALLAAPGAQAQTEEPTQDPTDRACALARSLNAQARPQDARALVDEHRAAAAAHRRDCAPEYFEAQARTSLATIVTTLADDDALAPLRAQLADVCGTSADTRSEVLAACDVAVSAEQPMTWSEDVASSLAGFVERWAEPLRDLALAVVGFLAAVYVLARVQTRRLSPTRYAALARIGASRGGAKVAAGAVVLAATAAFVFLIVWAPRTSGDAPVIAAVAVVVLALTAWAVDRVARLLASSLRIAVTVRGADGKESTSATAHVIGILNELGAQGPRGAQFPRGTDVSALDTAVISALPAGAVAKLLLAVLHVLVPRAPWEVSIDEESVDRETVEVTHNGRSALVAVVDRDALGLRTPVLTASASPSAEVAVLPDLHRMSAALVLAKLHEVHRFPGLGGATNGLSVGFQTVATSDFARDYDAAAPLLARAVGLDSGNLAATLGLLHCRFRSASNAPDLSLYVDELTALLDRLEGLSEDDPAGAMLLTCRARLNRLVARINLAFADGSGTAAGLGCARELAKALVTDVDALVAAPEVPAENVTLLRAIARNARILMVVGTNGAPEPPLTPLEHHQAACHYATAPTPALERAVHHLRLAAAEPQLAAWRALDPQLEQFRRTDTYRAAFPPEKDEFFSLPGIARLKDGLTRLGITGERDLLAHSPAEVAQLLGTTSAVTGRLLALVRLVSQVPSDLHPWRYTIGSWVARTARPGLTRAELAEAVAEELAEELSAGEIAALQAWVRAGSCRRSDLADYLRAIT</sequence>
<evidence type="ECO:0000256" key="2">
    <source>
        <dbReference type="SAM" id="SignalP"/>
    </source>
</evidence>
<protein>
    <submittedName>
        <fullName evidence="3">Uncharacterized protein</fullName>
    </submittedName>
</protein>
<dbReference type="RefSeq" id="WP_251840468.1">
    <property type="nucleotide sequence ID" value="NZ_JACSPO010000010.1"/>
</dbReference>
<feature type="transmembrane region" description="Helical" evidence="1">
    <location>
        <begin position="239"/>
        <end position="257"/>
    </location>
</feature>
<feature type="signal peptide" evidence="2">
    <location>
        <begin position="1"/>
        <end position="38"/>
    </location>
</feature>
<feature type="transmembrane region" description="Helical" evidence="1">
    <location>
        <begin position="170"/>
        <end position="187"/>
    </location>
</feature>
<organism evidence="3 4">
    <name type="scientific">Oceanitalea stevensii</name>
    <dbReference type="NCBI Taxonomy" id="2763072"/>
    <lineage>
        <taxon>Bacteria</taxon>
        <taxon>Bacillati</taxon>
        <taxon>Actinomycetota</taxon>
        <taxon>Actinomycetes</taxon>
        <taxon>Micrococcales</taxon>
        <taxon>Bogoriellaceae</taxon>
        <taxon>Georgenia</taxon>
    </lineage>
</organism>
<comment type="caution">
    <text evidence="3">The sequence shown here is derived from an EMBL/GenBank/DDBJ whole genome shotgun (WGS) entry which is preliminary data.</text>
</comment>
<feature type="chain" id="PRO_5046776082" evidence="2">
    <location>
        <begin position="39"/>
        <end position="784"/>
    </location>
</feature>
<keyword evidence="1" id="KW-0812">Transmembrane</keyword>
<keyword evidence="1" id="KW-1133">Transmembrane helix</keyword>
<dbReference type="Proteomes" id="UP000661894">
    <property type="component" value="Unassembled WGS sequence"/>
</dbReference>
<keyword evidence="1" id="KW-0472">Membrane</keyword>
<feature type="transmembrane region" description="Helical" evidence="1">
    <location>
        <begin position="208"/>
        <end position="233"/>
    </location>
</feature>